<organism evidence="1 2">
    <name type="scientific">Bacillus cytotoxicus</name>
    <dbReference type="NCBI Taxonomy" id="580165"/>
    <lineage>
        <taxon>Bacteria</taxon>
        <taxon>Bacillati</taxon>
        <taxon>Bacillota</taxon>
        <taxon>Bacilli</taxon>
        <taxon>Bacillales</taxon>
        <taxon>Bacillaceae</taxon>
        <taxon>Bacillus</taxon>
        <taxon>Bacillus cereus group</taxon>
    </lineage>
</organism>
<keyword evidence="2" id="KW-1185">Reference proteome</keyword>
<dbReference type="Proteomes" id="UP001202289">
    <property type="component" value="Unassembled WGS sequence"/>
</dbReference>
<comment type="caution">
    <text evidence="1">The sequence shown here is derived from an EMBL/GenBank/DDBJ whole genome shotgun (WGS) entry which is preliminary data.</text>
</comment>
<evidence type="ECO:0000313" key="1">
    <source>
        <dbReference type="EMBL" id="MCM3738559.1"/>
    </source>
</evidence>
<sequence>MSLKKKFYAGVLTTAMVATAAVPALANNYGDTYFNFSIGSGGGAQFTESRGKEDKTSSYVNVGNIYGGLSSINLAIFGGNYEAVGSPTYNVSYSQTGRGMYMANYVKESGLNSARLKGWTGRNLDGGGASGKWSPDSI</sequence>
<proteinExistence type="predicted"/>
<protein>
    <submittedName>
        <fullName evidence="1">Uncharacterized protein</fullName>
    </submittedName>
</protein>
<accession>A0ACC6ADC2</accession>
<dbReference type="EMBL" id="JAMBOP010000055">
    <property type="protein sequence ID" value="MCM3738559.1"/>
    <property type="molecule type" value="Genomic_DNA"/>
</dbReference>
<reference evidence="1" key="1">
    <citation type="submission" date="2022-05" db="EMBL/GenBank/DDBJ databases">
        <title>Comparative Genomics of Spacecraft Associated Microbes.</title>
        <authorList>
            <person name="Tran M.T."/>
            <person name="Wright A."/>
            <person name="Seuylemezian A."/>
            <person name="Eisen J."/>
            <person name="Coil D."/>
        </authorList>
    </citation>
    <scope>NUCLEOTIDE SEQUENCE</scope>
    <source>
        <strain evidence="1">FAIRING 10M-2.2</strain>
    </source>
</reference>
<gene>
    <name evidence="1" type="ORF">M3215_22980</name>
</gene>
<name>A0ACC6ADC2_9BACI</name>
<evidence type="ECO:0000313" key="2">
    <source>
        <dbReference type="Proteomes" id="UP001202289"/>
    </source>
</evidence>